<gene>
    <name evidence="3" type="ORF">ACS04_33595</name>
</gene>
<evidence type="ECO:0000256" key="1">
    <source>
        <dbReference type="SAM" id="MobiDB-lite"/>
    </source>
</evidence>
<comment type="caution">
    <text evidence="3">The sequence shown here is derived from an EMBL/GenBank/DDBJ whole genome shotgun (WGS) entry which is preliminary data.</text>
</comment>
<organism evidence="3 4">
    <name type="scientific">Streptomyces roseus</name>
    <dbReference type="NCBI Taxonomy" id="66430"/>
    <lineage>
        <taxon>Bacteria</taxon>
        <taxon>Bacillati</taxon>
        <taxon>Actinomycetota</taxon>
        <taxon>Actinomycetes</taxon>
        <taxon>Kitasatosporales</taxon>
        <taxon>Streptomycetaceae</taxon>
        <taxon>Streptomyces</taxon>
    </lineage>
</organism>
<feature type="region of interest" description="Disordered" evidence="1">
    <location>
        <begin position="55"/>
        <end position="84"/>
    </location>
</feature>
<feature type="region of interest" description="Disordered" evidence="1">
    <location>
        <begin position="214"/>
        <end position="236"/>
    </location>
</feature>
<evidence type="ECO:0000256" key="2">
    <source>
        <dbReference type="SAM" id="SignalP"/>
    </source>
</evidence>
<dbReference type="OrthoDB" id="4336783at2"/>
<protein>
    <recommendedName>
        <fullName evidence="5">Lipoprotein</fullName>
    </recommendedName>
</protein>
<dbReference type="PATRIC" id="fig|66430.4.peg.3461"/>
<feature type="compositionally biased region" description="Basic and acidic residues" evidence="1">
    <location>
        <begin position="226"/>
        <end position="236"/>
    </location>
</feature>
<dbReference type="STRING" id="66430.ACS04_33595"/>
<dbReference type="RefSeq" id="WP_048480639.1">
    <property type="nucleotide sequence ID" value="NZ_JBIRUD010000010.1"/>
</dbReference>
<dbReference type="AlphaFoldDB" id="A0A0J7A8M7"/>
<reference evidence="3 4" key="1">
    <citation type="submission" date="2015-06" db="EMBL/GenBank/DDBJ databases">
        <title>Recapitulation of the evolution of biosynthetic gene clusters reveals hidden chemical diversity on bacterial genomes.</title>
        <authorList>
            <person name="Cruz-Morales P."/>
            <person name="Martinez-Guerrero C."/>
            <person name="Morales-Escalante M.A."/>
            <person name="Yanez-Guerra L.A."/>
            <person name="Kopp J.F."/>
            <person name="Feldmann J."/>
            <person name="Ramos-Aboites H.E."/>
            <person name="Barona-Gomez F."/>
        </authorList>
    </citation>
    <scope>NUCLEOTIDE SEQUENCE [LARGE SCALE GENOMIC DNA]</scope>
    <source>
        <strain evidence="3 4">ATCC 31245</strain>
    </source>
</reference>
<feature type="chain" id="PRO_5039473365" description="Lipoprotein" evidence="2">
    <location>
        <begin position="22"/>
        <end position="236"/>
    </location>
</feature>
<keyword evidence="2" id="KW-0732">Signal</keyword>
<dbReference type="PROSITE" id="PS51257">
    <property type="entry name" value="PROKAR_LIPOPROTEIN"/>
    <property type="match status" value="1"/>
</dbReference>
<name>A0A0J7A8M7_9ACTN</name>
<evidence type="ECO:0000313" key="3">
    <source>
        <dbReference type="EMBL" id="KMO93641.1"/>
    </source>
</evidence>
<dbReference type="EMBL" id="LFML01000161">
    <property type="protein sequence ID" value="KMO93641.1"/>
    <property type="molecule type" value="Genomic_DNA"/>
</dbReference>
<accession>A0A0J7A8M7</accession>
<feature type="compositionally biased region" description="Polar residues" evidence="1">
    <location>
        <begin position="56"/>
        <end position="66"/>
    </location>
</feature>
<evidence type="ECO:0008006" key="5">
    <source>
        <dbReference type="Google" id="ProtNLM"/>
    </source>
</evidence>
<keyword evidence="4" id="KW-1185">Reference proteome</keyword>
<dbReference type="Proteomes" id="UP000035932">
    <property type="component" value="Unassembled WGS sequence"/>
</dbReference>
<evidence type="ECO:0000313" key="4">
    <source>
        <dbReference type="Proteomes" id="UP000035932"/>
    </source>
</evidence>
<proteinExistence type="predicted"/>
<feature type="signal peptide" evidence="2">
    <location>
        <begin position="1"/>
        <end position="21"/>
    </location>
</feature>
<sequence length="236" mass="24879">MTRPTRPLAAALLCAVLCALAVGGCSAPGGLGTGEPAPPVSAQLRPESLWPLWTDRSVSGPGTSVGTRELPPQPLENAPEVGPGGLPAVNVQDVVRADQQMKAFADKGWISAPGKVGMRPPVFRDLTGDGDRDLIVAADAETGRTALTVYTARANRIVPILFTVGRRLAAETIGGDLLLRTAAADGSEQAVRYHWDGERMRVVSDERRYSKSVPGCAGDLATPQPKRTDTYGRVCE</sequence>